<dbReference type="Pfam" id="PF17766">
    <property type="entry name" value="fn3_6"/>
    <property type="match status" value="1"/>
</dbReference>
<dbReference type="SUPFAM" id="SSF52743">
    <property type="entry name" value="Subtilisin-like"/>
    <property type="match status" value="1"/>
</dbReference>
<dbReference type="GO" id="GO:0009609">
    <property type="term" value="P:response to symbiotic bacterium"/>
    <property type="evidence" value="ECO:0007669"/>
    <property type="project" value="UniProtKB-ARBA"/>
</dbReference>
<dbReference type="Gene3D" id="3.50.30.30">
    <property type="match status" value="1"/>
</dbReference>
<evidence type="ECO:0000256" key="9">
    <source>
        <dbReference type="PROSITE-ProRule" id="PRU01240"/>
    </source>
</evidence>
<keyword evidence="5 10" id="KW-0732">Signal</keyword>
<dbReference type="Gene3D" id="3.40.50.200">
    <property type="entry name" value="Peptidase S8/S53 domain"/>
    <property type="match status" value="1"/>
</dbReference>
<keyword evidence="3" id="KW-0964">Secreted</keyword>
<feature type="domain" description="Peptidase S8/S53" evidence="11">
    <location>
        <begin position="131"/>
        <end position="584"/>
    </location>
</feature>
<evidence type="ECO:0000256" key="10">
    <source>
        <dbReference type="SAM" id="SignalP"/>
    </source>
</evidence>
<evidence type="ECO:0000256" key="1">
    <source>
        <dbReference type="ARBA" id="ARBA00004613"/>
    </source>
</evidence>
<dbReference type="InterPro" id="IPR041469">
    <property type="entry name" value="Subtilisin-like_FN3"/>
</dbReference>
<evidence type="ECO:0000256" key="8">
    <source>
        <dbReference type="PIRSR" id="PIRSR615500-1"/>
    </source>
</evidence>
<organism evidence="14 15">
    <name type="scientific">Ricinus communis</name>
    <name type="common">Castor bean</name>
    <dbReference type="NCBI Taxonomy" id="3988"/>
    <lineage>
        <taxon>Eukaryota</taxon>
        <taxon>Viridiplantae</taxon>
        <taxon>Streptophyta</taxon>
        <taxon>Embryophyta</taxon>
        <taxon>Tracheophyta</taxon>
        <taxon>Spermatophyta</taxon>
        <taxon>Magnoliopsida</taxon>
        <taxon>eudicotyledons</taxon>
        <taxon>Gunneridae</taxon>
        <taxon>Pentapetalae</taxon>
        <taxon>rosids</taxon>
        <taxon>fabids</taxon>
        <taxon>Malpighiales</taxon>
        <taxon>Euphorbiaceae</taxon>
        <taxon>Acalyphoideae</taxon>
        <taxon>Acalypheae</taxon>
        <taxon>Ricinus</taxon>
    </lineage>
</organism>
<reference evidence="15" key="1">
    <citation type="journal article" date="2010" name="Nat. Biotechnol.">
        <title>Draft genome sequence of the oilseed species Ricinus communis.</title>
        <authorList>
            <person name="Chan A.P."/>
            <person name="Crabtree J."/>
            <person name="Zhao Q."/>
            <person name="Lorenzi H."/>
            <person name="Orvis J."/>
            <person name="Puiu D."/>
            <person name="Melake-Berhan A."/>
            <person name="Jones K.M."/>
            <person name="Redman J."/>
            <person name="Chen G."/>
            <person name="Cahoon E.B."/>
            <person name="Gedil M."/>
            <person name="Stanke M."/>
            <person name="Haas B.J."/>
            <person name="Wortman J.R."/>
            <person name="Fraser-Liggett C.M."/>
            <person name="Ravel J."/>
            <person name="Rabinowicz P.D."/>
        </authorList>
    </citation>
    <scope>NUCLEOTIDE SEQUENCE [LARGE SCALE GENOMIC DNA]</scope>
    <source>
        <strain evidence="15">cv. Hale</strain>
    </source>
</reference>
<dbReference type="CDD" id="cd02120">
    <property type="entry name" value="PA_subtilisin_like"/>
    <property type="match status" value="1"/>
</dbReference>
<feature type="active site" description="Charge relay system" evidence="8 9">
    <location>
        <position position="218"/>
    </location>
</feature>
<dbReference type="InterPro" id="IPR000209">
    <property type="entry name" value="Peptidase_S8/S53_dom"/>
</dbReference>
<evidence type="ECO:0000313" key="15">
    <source>
        <dbReference type="Proteomes" id="UP000008311"/>
    </source>
</evidence>
<dbReference type="InterPro" id="IPR015500">
    <property type="entry name" value="Peptidase_S8_subtilisin-rel"/>
</dbReference>
<keyword evidence="15" id="KW-1185">Reference proteome</keyword>
<feature type="domain" description="Inhibitor I9" evidence="12">
    <location>
        <begin position="26"/>
        <end position="105"/>
    </location>
</feature>
<dbReference type="InterPro" id="IPR036852">
    <property type="entry name" value="Peptidase_S8/S53_dom_sf"/>
</dbReference>
<comment type="subcellular location">
    <subcellularLocation>
        <location evidence="1">Secreted</location>
    </subcellularLocation>
</comment>
<evidence type="ECO:0000256" key="2">
    <source>
        <dbReference type="ARBA" id="ARBA00011073"/>
    </source>
</evidence>
<dbReference type="InterPro" id="IPR034197">
    <property type="entry name" value="Peptidases_S8_3"/>
</dbReference>
<comment type="similarity">
    <text evidence="2 9">Belongs to the peptidase S8 family.</text>
</comment>
<feature type="domain" description="Subtilisin-like protease fibronectin type-III" evidence="13">
    <location>
        <begin position="591"/>
        <end position="683"/>
    </location>
</feature>
<feature type="active site" description="Charge relay system" evidence="8 9">
    <location>
        <position position="543"/>
    </location>
</feature>
<evidence type="ECO:0008006" key="16">
    <source>
        <dbReference type="Google" id="ProtNLM"/>
    </source>
</evidence>
<dbReference type="STRING" id="3988.B9SBN2"/>
<dbReference type="InterPro" id="IPR010259">
    <property type="entry name" value="S8pro/Inhibitor_I9"/>
</dbReference>
<dbReference type="eggNOG" id="ENOG502QVIY">
    <property type="taxonomic scope" value="Eukaryota"/>
</dbReference>
<evidence type="ECO:0000259" key="11">
    <source>
        <dbReference type="Pfam" id="PF00082"/>
    </source>
</evidence>
<dbReference type="FunFam" id="3.40.50.200:FF:000006">
    <property type="entry name" value="Subtilisin-like protease SBT1.5"/>
    <property type="match status" value="1"/>
</dbReference>
<sequence>MATYFHCFFWGLSLSFAHSIASTSHVYIVYLGLNPFHDPILTSNSHLQLLSNVFTSEGEAKQSLLYSYKHSFSGFSAMLNSTQAANIANMKGVISVFRSKTVKLHTTRSWDFLGIPLYNNEAKIPYPLTYGDNVIVGVFDSGIWPDSKSFKEEECLGPIPPSWKGKCVKGEEFEPRQACNRKLIGARCYITGIEHDYGVLNKSGGNAEFRSPRDFLGHGTHTASTAVGSIVKNVSFLGYAQGTARGGAPRARLAVYKVCWGKDGACTEADILAAYDDALKDGVNVISVSIGSRPPLAQFFYSSNAIGSFHAMQLGITVVFSAGNSGPDPASVENVSPWSISVAASTIDRSFPAEIVLNSNLSVMGQSFLTKEITGILANADMYFDGGLCYPDLWNNISAAGKIVICRGPTSFSDIAQSAVRTAKGTALIFVDTPTNQFADVDIIPTVRVDFTKGTTILNYINQFQLLQVVKILPSRTVIGQSPAPVVAPFSSRGPSSISPDFLKPDLTAPGINILAAWPSKTPPIFLPGDKRSVKWNFQSGTSMSCPHVSGVVALIKSAHPHWSPAAIRSALITTASTKDTALDSILAGESMKVPDLRCSTTIKRTVRNVGRNKNAIYFASIVKPNGVEVVIWPRLLVFSFFKEELSYYVTLNPMKKSQGRYDFGEIVWSDGLGHCVRSPLVVMVNTAAHDDSTGLASSI</sequence>
<evidence type="ECO:0000256" key="5">
    <source>
        <dbReference type="ARBA" id="ARBA00022729"/>
    </source>
</evidence>
<gene>
    <name evidence="14" type="ORF">RCOM_0342880</name>
</gene>
<keyword evidence="6 9" id="KW-0378">Hydrolase</keyword>
<dbReference type="PRINTS" id="PR00723">
    <property type="entry name" value="SUBTILISIN"/>
</dbReference>
<dbReference type="EMBL" id="EQ973915">
    <property type="protein sequence ID" value="EEF38980.1"/>
    <property type="molecule type" value="Genomic_DNA"/>
</dbReference>
<dbReference type="FunFam" id="3.30.70.80:FF:000002">
    <property type="entry name" value="Subtilisin-like protease SBT5.3"/>
    <property type="match status" value="1"/>
</dbReference>
<dbReference type="PROSITE" id="PS51892">
    <property type="entry name" value="SUBTILASE"/>
    <property type="match status" value="1"/>
</dbReference>
<dbReference type="Proteomes" id="UP000008311">
    <property type="component" value="Unassembled WGS sequence"/>
</dbReference>
<proteinExistence type="inferred from homology"/>
<dbReference type="GO" id="GO:0004252">
    <property type="term" value="F:serine-type endopeptidase activity"/>
    <property type="evidence" value="ECO:0000318"/>
    <property type="project" value="GO_Central"/>
</dbReference>
<evidence type="ECO:0000259" key="12">
    <source>
        <dbReference type="Pfam" id="PF05922"/>
    </source>
</evidence>
<keyword evidence="4 9" id="KW-0645">Protease</keyword>
<dbReference type="GO" id="GO:0006508">
    <property type="term" value="P:proteolysis"/>
    <property type="evidence" value="ECO:0007669"/>
    <property type="project" value="UniProtKB-KW"/>
</dbReference>
<keyword evidence="7 9" id="KW-0720">Serine protease</keyword>
<dbReference type="GO" id="GO:0005576">
    <property type="term" value="C:extracellular region"/>
    <property type="evidence" value="ECO:0000318"/>
    <property type="project" value="GO_Central"/>
</dbReference>
<evidence type="ECO:0000256" key="7">
    <source>
        <dbReference type="ARBA" id="ARBA00022825"/>
    </source>
</evidence>
<evidence type="ECO:0000259" key="13">
    <source>
        <dbReference type="Pfam" id="PF17766"/>
    </source>
</evidence>
<dbReference type="PROSITE" id="PS00138">
    <property type="entry name" value="SUBTILASE_SER"/>
    <property type="match status" value="1"/>
</dbReference>
<name>B9SBN2_RICCO</name>
<dbReference type="InParanoid" id="B9SBN2"/>
<dbReference type="PANTHER" id="PTHR10795">
    <property type="entry name" value="PROPROTEIN CONVERTASE SUBTILISIN/KEXIN"/>
    <property type="match status" value="1"/>
</dbReference>
<evidence type="ECO:0000256" key="4">
    <source>
        <dbReference type="ARBA" id="ARBA00022670"/>
    </source>
</evidence>
<protein>
    <recommendedName>
        <fullName evidence="16">Cucumisin</fullName>
    </recommendedName>
</protein>
<dbReference type="Gene3D" id="2.60.40.2310">
    <property type="match status" value="1"/>
</dbReference>
<accession>B9SBN2</accession>
<evidence type="ECO:0000256" key="6">
    <source>
        <dbReference type="ARBA" id="ARBA00022801"/>
    </source>
</evidence>
<feature type="active site" description="Charge relay system" evidence="8 9">
    <location>
        <position position="140"/>
    </location>
</feature>
<evidence type="ECO:0000313" key="14">
    <source>
        <dbReference type="EMBL" id="EEF38980.1"/>
    </source>
</evidence>
<dbReference type="InterPro" id="IPR045051">
    <property type="entry name" value="SBT"/>
</dbReference>
<dbReference type="InterPro" id="IPR023828">
    <property type="entry name" value="Peptidase_S8_Ser-AS"/>
</dbReference>
<evidence type="ECO:0000256" key="3">
    <source>
        <dbReference type="ARBA" id="ARBA00022525"/>
    </source>
</evidence>
<dbReference type="Gene3D" id="3.30.70.80">
    <property type="entry name" value="Peptidase S8 propeptide/proteinase inhibitor I9"/>
    <property type="match status" value="1"/>
</dbReference>
<feature type="signal peptide" evidence="10">
    <location>
        <begin position="1"/>
        <end position="17"/>
    </location>
</feature>
<dbReference type="Pfam" id="PF00082">
    <property type="entry name" value="Peptidase_S8"/>
    <property type="match status" value="1"/>
</dbReference>
<dbReference type="Pfam" id="PF05922">
    <property type="entry name" value="Inhibitor_I9"/>
    <property type="match status" value="1"/>
</dbReference>
<feature type="chain" id="PRO_5002891669" description="Cucumisin" evidence="10">
    <location>
        <begin position="18"/>
        <end position="700"/>
    </location>
</feature>
<dbReference type="InterPro" id="IPR037045">
    <property type="entry name" value="S8pro/Inhibitor_I9_sf"/>
</dbReference>
<dbReference type="CDD" id="cd04852">
    <property type="entry name" value="Peptidases_S8_3"/>
    <property type="match status" value="1"/>
</dbReference>
<dbReference type="AlphaFoldDB" id="B9SBN2"/>